<protein>
    <submittedName>
        <fullName evidence="1">Uncharacterized protein</fullName>
    </submittedName>
</protein>
<accession>A0AAW1LBX3</accession>
<evidence type="ECO:0000313" key="1">
    <source>
        <dbReference type="EMBL" id="KAK9731632.1"/>
    </source>
</evidence>
<dbReference type="Proteomes" id="UP001458880">
    <property type="component" value="Unassembled WGS sequence"/>
</dbReference>
<evidence type="ECO:0000313" key="2">
    <source>
        <dbReference type="Proteomes" id="UP001458880"/>
    </source>
</evidence>
<gene>
    <name evidence="1" type="ORF">QE152_g13496</name>
</gene>
<proteinExistence type="predicted"/>
<reference evidence="1 2" key="1">
    <citation type="journal article" date="2024" name="BMC Genomics">
        <title>De novo assembly and annotation of Popillia japonica's genome with initial clues to its potential as an invasive pest.</title>
        <authorList>
            <person name="Cucini C."/>
            <person name="Boschi S."/>
            <person name="Funari R."/>
            <person name="Cardaioli E."/>
            <person name="Iannotti N."/>
            <person name="Marturano G."/>
            <person name="Paoli F."/>
            <person name="Bruttini M."/>
            <person name="Carapelli A."/>
            <person name="Frati F."/>
            <person name="Nardi F."/>
        </authorList>
    </citation>
    <scope>NUCLEOTIDE SEQUENCE [LARGE SCALE GENOMIC DNA]</scope>
    <source>
        <strain evidence="1">DMR45628</strain>
    </source>
</reference>
<keyword evidence="2" id="KW-1185">Reference proteome</keyword>
<dbReference type="EMBL" id="JASPKY010000129">
    <property type="protein sequence ID" value="KAK9731632.1"/>
    <property type="molecule type" value="Genomic_DNA"/>
</dbReference>
<dbReference type="AlphaFoldDB" id="A0AAW1LBX3"/>
<organism evidence="1 2">
    <name type="scientific">Popillia japonica</name>
    <name type="common">Japanese beetle</name>
    <dbReference type="NCBI Taxonomy" id="7064"/>
    <lineage>
        <taxon>Eukaryota</taxon>
        <taxon>Metazoa</taxon>
        <taxon>Ecdysozoa</taxon>
        <taxon>Arthropoda</taxon>
        <taxon>Hexapoda</taxon>
        <taxon>Insecta</taxon>
        <taxon>Pterygota</taxon>
        <taxon>Neoptera</taxon>
        <taxon>Endopterygota</taxon>
        <taxon>Coleoptera</taxon>
        <taxon>Polyphaga</taxon>
        <taxon>Scarabaeiformia</taxon>
        <taxon>Scarabaeidae</taxon>
        <taxon>Rutelinae</taxon>
        <taxon>Popillia</taxon>
    </lineage>
</organism>
<sequence>MEKNSQIPISVGIPQNKIIQDLQFNSVHPRHHQLNFQNSPLVKRSSSERQRINDNGTELASFSAAGDHRSSPLVYNLNNNNNTNSYVSGNAKILSELLTVLQAMDKINIPVPVEVIPNLMNNRSTSGGQLRHQLSKGNVGDFSVPVSTSNALNVLTGRPGSDSNSQISKHYDAVSVKSYTSVGMGSTDGKKMIVRKIPTSPVELFNLVNPPM</sequence>
<comment type="caution">
    <text evidence="1">The sequence shown here is derived from an EMBL/GenBank/DDBJ whole genome shotgun (WGS) entry which is preliminary data.</text>
</comment>
<name>A0AAW1LBX3_POPJA</name>